<accession>A0ABT4KZH5</accession>
<evidence type="ECO:0000313" key="1">
    <source>
        <dbReference type="EMBL" id="MCZ4224343.1"/>
    </source>
</evidence>
<sequence>MAILNEGINGGFTGKVGSVIGYRLNGKWVVRGLPKVSKKNKIGSAEQKRSRAKFTIMQQFLSVMLPYIRIGFNLEAKLRNISAHNAAKSYNLIHAFTDKDELDYTKIVLTKGNLPGAESPLVKTVENGLLFNWVFSKPANSIMADDQVMLMAYQAESNQTVCMYSGARRKSGAEILEIGQPTGLAYHAWISFVSDNRTAISTSQYLGTCVF</sequence>
<gene>
    <name evidence="1" type="ORF">O0931_13590</name>
</gene>
<comment type="caution">
    <text evidence="1">The sequence shown here is derived from an EMBL/GenBank/DDBJ whole genome shotgun (WGS) entry which is preliminary data.</text>
</comment>
<dbReference type="EMBL" id="JAPWGL010000003">
    <property type="protein sequence ID" value="MCZ4224343.1"/>
    <property type="molecule type" value="Genomic_DNA"/>
</dbReference>
<organism evidence="1 2">
    <name type="scientific">Pedobacter rhodius</name>
    <dbReference type="NCBI Taxonomy" id="3004098"/>
    <lineage>
        <taxon>Bacteria</taxon>
        <taxon>Pseudomonadati</taxon>
        <taxon>Bacteroidota</taxon>
        <taxon>Sphingobacteriia</taxon>
        <taxon>Sphingobacteriales</taxon>
        <taxon>Sphingobacteriaceae</taxon>
        <taxon>Pedobacter</taxon>
    </lineage>
</organism>
<dbReference type="InterPro" id="IPR046233">
    <property type="entry name" value="DUF6266"/>
</dbReference>
<evidence type="ECO:0000313" key="2">
    <source>
        <dbReference type="Proteomes" id="UP001144341"/>
    </source>
</evidence>
<dbReference type="RefSeq" id="WP_269416115.1">
    <property type="nucleotide sequence ID" value="NZ_JAPWGL010000003.1"/>
</dbReference>
<name>A0ABT4KZH5_9SPHI</name>
<reference evidence="1" key="1">
    <citation type="submission" date="2022-12" db="EMBL/GenBank/DDBJ databases">
        <title>Genome sequence of SJ11.</title>
        <authorList>
            <person name="Woo H."/>
        </authorList>
    </citation>
    <scope>NUCLEOTIDE SEQUENCE</scope>
    <source>
        <strain evidence="1">SJ11</strain>
    </source>
</reference>
<keyword evidence="2" id="KW-1185">Reference proteome</keyword>
<protein>
    <submittedName>
        <fullName evidence="1">DUF6266 family protein</fullName>
    </submittedName>
</protein>
<dbReference type="Pfam" id="PF19781">
    <property type="entry name" value="DUF6266"/>
    <property type="match status" value="1"/>
</dbReference>
<proteinExistence type="predicted"/>
<dbReference type="Proteomes" id="UP001144341">
    <property type="component" value="Unassembled WGS sequence"/>
</dbReference>